<dbReference type="VEuPathDB" id="FungiDB:JI435_050370"/>
<dbReference type="OrthoDB" id="3799274at2759"/>
<dbReference type="AlphaFoldDB" id="A0A7U2FB58"/>
<organism evidence="1 2">
    <name type="scientific">Phaeosphaeria nodorum (strain SN15 / ATCC MYA-4574 / FGSC 10173)</name>
    <name type="common">Glume blotch fungus</name>
    <name type="synonym">Parastagonospora nodorum</name>
    <dbReference type="NCBI Taxonomy" id="321614"/>
    <lineage>
        <taxon>Eukaryota</taxon>
        <taxon>Fungi</taxon>
        <taxon>Dikarya</taxon>
        <taxon>Ascomycota</taxon>
        <taxon>Pezizomycotina</taxon>
        <taxon>Dothideomycetes</taxon>
        <taxon>Pleosporomycetidae</taxon>
        <taxon>Pleosporales</taxon>
        <taxon>Pleosporineae</taxon>
        <taxon>Phaeosphaeriaceae</taxon>
        <taxon>Parastagonospora</taxon>
    </lineage>
</organism>
<evidence type="ECO:0000313" key="2">
    <source>
        <dbReference type="Proteomes" id="UP000663193"/>
    </source>
</evidence>
<keyword evidence="2" id="KW-1185">Reference proteome</keyword>
<name>A0A7U2FB58_PHANO</name>
<dbReference type="Proteomes" id="UP000663193">
    <property type="component" value="Chromosome 13"/>
</dbReference>
<dbReference type="EMBL" id="CP069035">
    <property type="protein sequence ID" value="QRD02063.1"/>
    <property type="molecule type" value="Genomic_DNA"/>
</dbReference>
<proteinExistence type="predicted"/>
<gene>
    <name evidence="1" type="ORF">JI435_050370</name>
</gene>
<sequence length="101" mass="11619">CMLLFIPRRKHADGRKAHELDWSGFLTQPPDAEDWKPDPDSIPRTGTLKDARFSKDPYNAIFYHGLDKKVKLVNITSPHTHCFYSTQTSPNRSCTAILYQN</sequence>
<feature type="non-terminal residue" evidence="1">
    <location>
        <position position="101"/>
    </location>
</feature>
<reference evidence="2" key="1">
    <citation type="journal article" date="2021" name="BMC Genomics">
        <title>Chromosome-level genome assembly and manually-curated proteome of model necrotroph Parastagonospora nodorum Sn15 reveals a genome-wide trove of candidate effector homologs, and redundancy of virulence-related functions within an accessory chromosome.</title>
        <authorList>
            <person name="Bertazzoni S."/>
            <person name="Jones D.A.B."/>
            <person name="Phan H.T."/>
            <person name="Tan K.-C."/>
            <person name="Hane J.K."/>
        </authorList>
    </citation>
    <scope>NUCLEOTIDE SEQUENCE [LARGE SCALE GENOMIC DNA]</scope>
    <source>
        <strain evidence="2">SN15 / ATCC MYA-4574 / FGSC 10173)</strain>
    </source>
</reference>
<accession>A0A7U2FB58</accession>
<evidence type="ECO:0000313" key="1">
    <source>
        <dbReference type="EMBL" id="QRD02063.1"/>
    </source>
</evidence>
<protein>
    <submittedName>
        <fullName evidence="1">Uncharacterized protein</fullName>
    </submittedName>
</protein>